<dbReference type="Proteomes" id="UP000008225">
    <property type="component" value="Chromosome 17"/>
</dbReference>
<dbReference type="GeneTree" id="ENSGT00940000170471"/>
<accession>A0A8I3X3Q1</accession>
<dbReference type="PANTHER" id="PTHR46254">
    <property type="entry name" value="PROTEIN GVQW1-RELATED"/>
    <property type="match status" value="1"/>
</dbReference>
<reference evidence="2 3" key="1">
    <citation type="submission" date="2009-03" db="EMBL/GenBank/DDBJ databases">
        <authorList>
            <person name="Warren W."/>
            <person name="Ye L."/>
            <person name="Minx P."/>
            <person name="Worley K."/>
            <person name="Gibbs R."/>
            <person name="Wilson R.K."/>
        </authorList>
    </citation>
    <scope>NUCLEOTIDE SEQUENCE [LARGE SCALE GENOMIC DNA]</scope>
</reference>
<dbReference type="AlphaFoldDB" id="A0A8I3X3Q1"/>
<reference evidence="2" key="3">
    <citation type="submission" date="2025-09" db="UniProtKB">
        <authorList>
            <consortium name="Ensembl"/>
        </authorList>
    </citation>
    <scope>IDENTIFICATION</scope>
</reference>
<evidence type="ECO:0000313" key="2">
    <source>
        <dbReference type="Ensembl" id="ENSCJAP00000085974.1"/>
    </source>
</evidence>
<proteinExistence type="predicted"/>
<keyword evidence="3" id="KW-1185">Reference proteome</keyword>
<feature type="transmembrane region" description="Helical" evidence="1">
    <location>
        <begin position="20"/>
        <end position="43"/>
    </location>
</feature>
<protein>
    <submittedName>
        <fullName evidence="2">Uncharacterized protein</fullName>
    </submittedName>
</protein>
<sequence>FAENDGFHLHPRPCEGHELILFYGCVVFHGICVPHFLSFSFFLRRSFTLVTQAGVQWHDLGSPLPPPPGFRQFSCLSLLSSWDYRPGAVAQTCNPSTLGGRGGWITRSTDRRPSWST</sequence>
<dbReference type="PANTHER" id="PTHR46254:SF3">
    <property type="entry name" value="SECRETED PROTEIN"/>
    <property type="match status" value="1"/>
</dbReference>
<keyword evidence="1" id="KW-1133">Transmembrane helix</keyword>
<name>A0A8I3X3Q1_CALJA</name>
<evidence type="ECO:0000256" key="1">
    <source>
        <dbReference type="SAM" id="Phobius"/>
    </source>
</evidence>
<keyword evidence="1" id="KW-0472">Membrane</keyword>
<keyword evidence="1" id="KW-0812">Transmembrane</keyword>
<reference evidence="2" key="2">
    <citation type="submission" date="2025-08" db="UniProtKB">
        <authorList>
            <consortium name="Ensembl"/>
        </authorList>
    </citation>
    <scope>IDENTIFICATION</scope>
</reference>
<evidence type="ECO:0000313" key="3">
    <source>
        <dbReference type="Proteomes" id="UP000008225"/>
    </source>
</evidence>
<dbReference type="Ensembl" id="ENSCJAT00000124630.1">
    <property type="protein sequence ID" value="ENSCJAP00000085974.1"/>
    <property type="gene ID" value="ENSCJAG00000070689.1"/>
</dbReference>
<organism evidence="2 3">
    <name type="scientific">Callithrix jacchus</name>
    <name type="common">White-tufted-ear marmoset</name>
    <name type="synonym">Simia Jacchus</name>
    <dbReference type="NCBI Taxonomy" id="9483"/>
    <lineage>
        <taxon>Eukaryota</taxon>
        <taxon>Metazoa</taxon>
        <taxon>Chordata</taxon>
        <taxon>Craniata</taxon>
        <taxon>Vertebrata</taxon>
        <taxon>Euteleostomi</taxon>
        <taxon>Mammalia</taxon>
        <taxon>Eutheria</taxon>
        <taxon>Euarchontoglires</taxon>
        <taxon>Primates</taxon>
        <taxon>Haplorrhini</taxon>
        <taxon>Platyrrhini</taxon>
        <taxon>Cebidae</taxon>
        <taxon>Callitrichinae</taxon>
        <taxon>Callithrix</taxon>
        <taxon>Callithrix</taxon>
    </lineage>
</organism>